<dbReference type="GeneID" id="56576754"/>
<dbReference type="RefSeq" id="WP_003165214.1">
    <property type="nucleotide sequence ID" value="NZ_BJNC01000034.1"/>
</dbReference>
<evidence type="ECO:0000256" key="1">
    <source>
        <dbReference type="SAM" id="SignalP"/>
    </source>
</evidence>
<dbReference type="EMBL" id="CP035093">
    <property type="protein sequence ID" value="QAT15266.1"/>
    <property type="molecule type" value="Genomic_DNA"/>
</dbReference>
<dbReference type="EMBL" id="CP066026">
    <property type="protein sequence ID" value="QQB87348.1"/>
    <property type="molecule type" value="Genomic_DNA"/>
</dbReference>
<evidence type="ECO:0000313" key="6">
    <source>
        <dbReference type="Proteomes" id="UP000250358"/>
    </source>
</evidence>
<evidence type="ECO:0000313" key="8">
    <source>
        <dbReference type="Proteomes" id="UP000596117"/>
    </source>
</evidence>
<evidence type="ECO:0000313" key="3">
    <source>
        <dbReference type="EMBL" id="QAT15266.1"/>
    </source>
</evidence>
<gene>
    <name evidence="3" type="ORF">EQG53_13425</name>
    <name evidence="4" type="ORF">I6H83_09040</name>
    <name evidence="5" type="ORF">NCTC11165_02489</name>
</gene>
<reference evidence="5 6" key="1">
    <citation type="submission" date="2018-06" db="EMBL/GenBank/DDBJ databases">
        <authorList>
            <consortium name="Pathogen Informatics"/>
            <person name="Doyle S."/>
        </authorList>
    </citation>
    <scope>NUCLEOTIDE SEQUENCE [LARGE SCALE GENOMIC DNA]</scope>
    <source>
        <strain evidence="5 6">NCTC11165</strain>
    </source>
</reference>
<proteinExistence type="predicted"/>
<sequence>MKCDTAAVAFMMVVGLWTTAAPALAEPAFTFRIDSRETLAGEDGAGAYQVLKGAVIGEVDPAEGQNAIIQDLNLAPRNARGYVEYSTDFILYVPADGSRANGVLQYNTPNRGNLIHYPPDPLFLRRGEVILYAGWQGDVPKTGPERMTLTAPVARNPDGSSITGPYRADLIPTTGATDLRLPGGPFNGTMKPYAPASMDNSGPDYRLSRRVKYSDARIPIANSDWAFAACDASHPFPGKPDPTRICVKGGVDPNSFYEIIYTARDPIVMGLGLAAIRDLVSFLRYEDADREGLANPARGLVRYAIGSGRSQTGNFMKTFIHLGFNEDLGGRRVFDGVYSLVGARLTNVNARFSIPGGGGGARTDFSAPAQLGPRGFAPDYVDNVAGRTGGIFARCSLSDTCPKVFMSWSSSELWALQGSSGLTDAYGLRDLQQPDNLRIYLHSSTQHRDAALPRFNPDRAAYPIGPLATYIDSHQRALFLALEEWVVDGREPPASRIPRIEDGTLVRPDQLRFPAMRGLVWDGEGHKGSIPDFEYRGLYVQRPLLNFGPRYRAEDESGIMDYQPPHNLGRDYAILVPQVDGDGHDIAGVRGIAIEAPLGTNLGFNYAANPDFEDLDNLNGAFIPFHKTRAARVSAGDERPSLEERYGDQAGYVAAVEASARRLVQARFMLQEDADRYIENARRHPVLP</sequence>
<organism evidence="5 6">
    <name type="scientific">Brevundimonas diminuta</name>
    <name type="common">Pseudomonas diminuta</name>
    <dbReference type="NCBI Taxonomy" id="293"/>
    <lineage>
        <taxon>Bacteria</taxon>
        <taxon>Pseudomonadati</taxon>
        <taxon>Pseudomonadota</taxon>
        <taxon>Alphaproteobacteria</taxon>
        <taxon>Caulobacterales</taxon>
        <taxon>Caulobacteraceae</taxon>
        <taxon>Brevundimonas</taxon>
    </lineage>
</organism>
<dbReference type="Proteomes" id="UP000287388">
    <property type="component" value="Chromosome"/>
</dbReference>
<dbReference type="KEGG" id="bdm:EQG53_13425"/>
<keyword evidence="1" id="KW-0732">Signal</keyword>
<reference evidence="4 8" key="3">
    <citation type="submission" date="2020-12" db="EMBL/GenBank/DDBJ databases">
        <title>FDA dAtabase for Regulatory Grade micrObial Sequences (FDA-ARGOS): Supporting development and validation of Infectious Disease Dx tests.</title>
        <authorList>
            <person name="Kerrigan L."/>
            <person name="Long C."/>
            <person name="Tallon L."/>
            <person name="Sadzewicz L."/>
            <person name="Zhao X."/>
            <person name="Boylan J."/>
            <person name="Ott S."/>
            <person name="Bowen H."/>
            <person name="Vavikolanu K."/>
            <person name="Mehta A."/>
            <person name="Aluvathingal J."/>
            <person name="Nadendla S."/>
            <person name="Yan Y."/>
            <person name="Sichtig H."/>
        </authorList>
    </citation>
    <scope>NUCLEOTIDE SEQUENCE [LARGE SCALE GENOMIC DNA]</scope>
    <source>
        <strain evidence="4 8">FDAARGOS_1026</strain>
    </source>
</reference>
<dbReference type="EMBL" id="UAQM01000030">
    <property type="protein sequence ID" value="SPU46161.1"/>
    <property type="molecule type" value="Genomic_DNA"/>
</dbReference>
<evidence type="ECO:0000313" key="4">
    <source>
        <dbReference type="EMBL" id="QQB87348.1"/>
    </source>
</evidence>
<evidence type="ECO:0000313" key="7">
    <source>
        <dbReference type="Proteomes" id="UP000287388"/>
    </source>
</evidence>
<dbReference type="Pfam" id="PF20091">
    <property type="entry name" value="Abhydrolase_10"/>
    <property type="match status" value="1"/>
</dbReference>
<dbReference type="AlphaFoldDB" id="A0A246KMS6"/>
<reference evidence="3 7" key="2">
    <citation type="submission" date="2019-01" db="EMBL/GenBank/DDBJ databases">
        <title>Brevundimonas diminuta Genome sequencing and assembly.</title>
        <authorList>
            <person name="Chen H."/>
        </authorList>
    </citation>
    <scope>NUCLEOTIDE SEQUENCE [LARGE SCALE GENOMIC DNA]</scope>
    <source>
        <strain evidence="3">ATCC</strain>
        <strain evidence="7">ATCC(B) 19146</strain>
    </source>
</reference>
<evidence type="ECO:0000313" key="5">
    <source>
        <dbReference type="EMBL" id="SPU46161.1"/>
    </source>
</evidence>
<name>A0A246KMS6_BREDI</name>
<dbReference type="InterPro" id="IPR045394">
    <property type="entry name" value="Abhydrolase_dom"/>
</dbReference>
<feature type="signal peptide" evidence="1">
    <location>
        <begin position="1"/>
        <end position="25"/>
    </location>
</feature>
<dbReference type="Proteomes" id="UP000250358">
    <property type="component" value="Unassembled WGS sequence"/>
</dbReference>
<feature type="chain" id="PRO_5044569898" description="Alpha/beta hydrolase domain-containing protein" evidence="1">
    <location>
        <begin position="26"/>
        <end position="688"/>
    </location>
</feature>
<feature type="domain" description="Alpha/beta hydrolase" evidence="2">
    <location>
        <begin position="269"/>
        <end position="678"/>
    </location>
</feature>
<evidence type="ECO:0000259" key="2">
    <source>
        <dbReference type="Pfam" id="PF20091"/>
    </source>
</evidence>
<dbReference type="Proteomes" id="UP000596117">
    <property type="component" value="Chromosome"/>
</dbReference>
<keyword evidence="8" id="KW-1185">Reference proteome</keyword>
<accession>A0A246KMS6</accession>
<protein>
    <recommendedName>
        <fullName evidence="2">Alpha/beta hydrolase domain-containing protein</fullName>
    </recommendedName>
</protein>